<accession>A0A4Y7SPW7</accession>
<organism evidence="1 2">
    <name type="scientific">Coprinellus micaceus</name>
    <name type="common">Glistening ink-cap mushroom</name>
    <name type="synonym">Coprinus micaceus</name>
    <dbReference type="NCBI Taxonomy" id="71717"/>
    <lineage>
        <taxon>Eukaryota</taxon>
        <taxon>Fungi</taxon>
        <taxon>Dikarya</taxon>
        <taxon>Basidiomycota</taxon>
        <taxon>Agaricomycotina</taxon>
        <taxon>Agaricomycetes</taxon>
        <taxon>Agaricomycetidae</taxon>
        <taxon>Agaricales</taxon>
        <taxon>Agaricineae</taxon>
        <taxon>Psathyrellaceae</taxon>
        <taxon>Coprinellus</taxon>
    </lineage>
</organism>
<dbReference type="Proteomes" id="UP000298030">
    <property type="component" value="Unassembled WGS sequence"/>
</dbReference>
<evidence type="ECO:0000313" key="1">
    <source>
        <dbReference type="EMBL" id="TEB23698.1"/>
    </source>
</evidence>
<dbReference type="AlphaFoldDB" id="A0A4Y7SPW7"/>
<protein>
    <submittedName>
        <fullName evidence="1">Uncharacterized protein</fullName>
    </submittedName>
</protein>
<gene>
    <name evidence="1" type="ORF">FA13DRAFT_1818344</name>
</gene>
<name>A0A4Y7SPW7_COPMI</name>
<sequence length="477" mass="54122">MAHNNEDWWIDLDIEYMFMGPGSVHDAADSAGPPSGSPTVDGVPVVSVPHVPASTLNASAMAGPGIASSVAPAVAPYALNQPSILDRNDPLWVSFMPLEVHLTILRWLPLWQIRILTKSRILRSEAYRTLHMRVSDFFEHWELPVRDTLWYMRLHNAIIIDEVALAIVKPHKRHPARLDFVVPFTEATAFARWLHRNGYGLMELAVPPQLESRFTEFTAEDYKLAPEWYSREDEEMRSMSQHATICPNSFKGVLGWVKYQHYIQNADGQMVLDNRGLVIRLYVSCSESPIVPIPFLAPSTHLMNFVTGDGVVCPYPAHVFKNKGMLTMHHPPRPHSSGNIDSDAFGRLVDFQGPGGDIPLDWVFFTHCGMVDPDELSLPFLSSKYDITHMKRYVKSGFVDERLLGARCWNDPDSLSMDFSYDHPINISPPVIWRTSYRYFCNNFYTDYPTYVRVFQDGINGDVIYRAGDKSTCCSHT</sequence>
<reference evidence="1 2" key="1">
    <citation type="journal article" date="2019" name="Nat. Ecol. Evol.">
        <title>Megaphylogeny resolves global patterns of mushroom evolution.</title>
        <authorList>
            <person name="Varga T."/>
            <person name="Krizsan K."/>
            <person name="Foldi C."/>
            <person name="Dima B."/>
            <person name="Sanchez-Garcia M."/>
            <person name="Sanchez-Ramirez S."/>
            <person name="Szollosi G.J."/>
            <person name="Szarkandi J.G."/>
            <person name="Papp V."/>
            <person name="Albert L."/>
            <person name="Andreopoulos W."/>
            <person name="Angelini C."/>
            <person name="Antonin V."/>
            <person name="Barry K.W."/>
            <person name="Bougher N.L."/>
            <person name="Buchanan P."/>
            <person name="Buyck B."/>
            <person name="Bense V."/>
            <person name="Catcheside P."/>
            <person name="Chovatia M."/>
            <person name="Cooper J."/>
            <person name="Damon W."/>
            <person name="Desjardin D."/>
            <person name="Finy P."/>
            <person name="Geml J."/>
            <person name="Haridas S."/>
            <person name="Hughes K."/>
            <person name="Justo A."/>
            <person name="Karasinski D."/>
            <person name="Kautmanova I."/>
            <person name="Kiss B."/>
            <person name="Kocsube S."/>
            <person name="Kotiranta H."/>
            <person name="LaButti K.M."/>
            <person name="Lechner B.E."/>
            <person name="Liimatainen K."/>
            <person name="Lipzen A."/>
            <person name="Lukacs Z."/>
            <person name="Mihaltcheva S."/>
            <person name="Morgado L.N."/>
            <person name="Niskanen T."/>
            <person name="Noordeloos M.E."/>
            <person name="Ohm R.A."/>
            <person name="Ortiz-Santana B."/>
            <person name="Ovrebo C."/>
            <person name="Racz N."/>
            <person name="Riley R."/>
            <person name="Savchenko A."/>
            <person name="Shiryaev A."/>
            <person name="Soop K."/>
            <person name="Spirin V."/>
            <person name="Szebenyi C."/>
            <person name="Tomsovsky M."/>
            <person name="Tulloss R.E."/>
            <person name="Uehling J."/>
            <person name="Grigoriev I.V."/>
            <person name="Vagvolgyi C."/>
            <person name="Papp T."/>
            <person name="Martin F.M."/>
            <person name="Miettinen O."/>
            <person name="Hibbett D.S."/>
            <person name="Nagy L.G."/>
        </authorList>
    </citation>
    <scope>NUCLEOTIDE SEQUENCE [LARGE SCALE GENOMIC DNA]</scope>
    <source>
        <strain evidence="1 2">FP101781</strain>
    </source>
</reference>
<dbReference type="EMBL" id="QPFP01000075">
    <property type="protein sequence ID" value="TEB23698.1"/>
    <property type="molecule type" value="Genomic_DNA"/>
</dbReference>
<dbReference type="OrthoDB" id="3127818at2759"/>
<evidence type="ECO:0000313" key="2">
    <source>
        <dbReference type="Proteomes" id="UP000298030"/>
    </source>
</evidence>
<proteinExistence type="predicted"/>
<comment type="caution">
    <text evidence="1">The sequence shown here is derived from an EMBL/GenBank/DDBJ whole genome shotgun (WGS) entry which is preliminary data.</text>
</comment>
<keyword evidence="2" id="KW-1185">Reference proteome</keyword>